<evidence type="ECO:0000256" key="1">
    <source>
        <dbReference type="SAM" id="MobiDB-lite"/>
    </source>
</evidence>
<dbReference type="AlphaFoldDB" id="A0AB39SKG4"/>
<name>A0AB39SKG4_9ACTN</name>
<feature type="compositionally biased region" description="Low complexity" evidence="1">
    <location>
        <begin position="80"/>
        <end position="97"/>
    </location>
</feature>
<dbReference type="EMBL" id="CP163440">
    <property type="protein sequence ID" value="XDQ67933.1"/>
    <property type="molecule type" value="Genomic_DNA"/>
</dbReference>
<gene>
    <name evidence="2" type="ORF">AB5J50_47745</name>
</gene>
<sequence length="290" mass="29597">MPVMTGGGGVPGFTRARLIAAVCLGLISATLTSCGDDGSPAAGASTAPASTFVSSPSVSASPPEPTPSVTDVPTTESDDPVTSSPPDDPASDGASDASALWGKAYSGTADISVDVYDYCDADGSRRLADSQSYSLDSTLNLSRPRTGGDETENNPFSLLFAAGDPSRAGAVSFWSSAVSTTSGQDLAGNPRDPQVLLTYWDMGWSDGELDARLTDPHTQEAVALNLLNWSSPVVACRSDLGQLPGGYPHALASGTTFNGQLDDSTASLTAEGSSTDSLIEFHLTFEGTAS</sequence>
<protein>
    <submittedName>
        <fullName evidence="2">Uncharacterized protein</fullName>
    </submittedName>
</protein>
<feature type="region of interest" description="Disordered" evidence="1">
    <location>
        <begin position="37"/>
        <end position="97"/>
    </location>
</feature>
<evidence type="ECO:0000313" key="2">
    <source>
        <dbReference type="EMBL" id="XDQ67933.1"/>
    </source>
</evidence>
<proteinExistence type="predicted"/>
<reference evidence="2" key="1">
    <citation type="submission" date="2024-07" db="EMBL/GenBank/DDBJ databases">
        <authorList>
            <person name="Yu S.T."/>
        </authorList>
    </citation>
    <scope>NUCLEOTIDE SEQUENCE</scope>
    <source>
        <strain evidence="2">R35</strain>
    </source>
</reference>
<feature type="compositionally biased region" description="Low complexity" evidence="1">
    <location>
        <begin position="37"/>
        <end position="61"/>
    </location>
</feature>
<dbReference type="RefSeq" id="WP_369264770.1">
    <property type="nucleotide sequence ID" value="NZ_CP163440.1"/>
</dbReference>
<accession>A0AB39SKG4</accession>
<organism evidence="2">
    <name type="scientific">Streptomyces sp. R35</name>
    <dbReference type="NCBI Taxonomy" id="3238630"/>
    <lineage>
        <taxon>Bacteria</taxon>
        <taxon>Bacillati</taxon>
        <taxon>Actinomycetota</taxon>
        <taxon>Actinomycetes</taxon>
        <taxon>Kitasatosporales</taxon>
        <taxon>Streptomycetaceae</taxon>
        <taxon>Streptomyces</taxon>
    </lineage>
</organism>